<dbReference type="AlphaFoldDB" id="A0A805Z716"/>
<organism evidence="2 3">
    <name type="scientific">Lactobacillus gasseri (strain ATCC 33323 / DSM 20243 / BCRC 14619 / CIP 102991 / JCM 1131 / KCTC 3163 / NCIMB 11718 / NCTC 13722 / AM63)</name>
    <dbReference type="NCBI Taxonomy" id="324831"/>
    <lineage>
        <taxon>Bacteria</taxon>
        <taxon>Bacillati</taxon>
        <taxon>Bacillota</taxon>
        <taxon>Bacilli</taxon>
        <taxon>Lactobacillales</taxon>
        <taxon>Lactobacillaceae</taxon>
        <taxon>Lactobacillus</taxon>
    </lineage>
</organism>
<dbReference type="EMBL" id="CP000413">
    <property type="protein sequence ID" value="ABJ59869.1"/>
    <property type="molecule type" value="Genomic_DNA"/>
</dbReference>
<reference evidence="2 3" key="1">
    <citation type="journal article" date="2006" name="Proc. Natl. Acad. Sci. U.S.A.">
        <title>Comparative genomics of the lactic acid bacteria.</title>
        <authorList>
            <person name="Makarova K."/>
            <person name="Slesarev A."/>
            <person name="Wolf Y."/>
            <person name="Sorokin A."/>
            <person name="Mirkin B."/>
            <person name="Koonin E."/>
            <person name="Pavlov A."/>
            <person name="Pavlova N."/>
            <person name="Karamychev V."/>
            <person name="Polouchine N."/>
            <person name="Shakhova V."/>
            <person name="Grigoriev I."/>
            <person name="Lou Y."/>
            <person name="Rohksar D."/>
            <person name="Lucas S."/>
            <person name="Huang K."/>
            <person name="Goodstein D.M."/>
            <person name="Hawkins T."/>
            <person name="Plengvidhya V."/>
            <person name="Welker D."/>
            <person name="Hughes J."/>
            <person name="Goh Y."/>
            <person name="Benson A."/>
            <person name="Baldwin K."/>
            <person name="Lee J.H."/>
            <person name="Diaz-Muniz I."/>
            <person name="Dosti B."/>
            <person name="Smeianov V."/>
            <person name="Wechter W."/>
            <person name="Barabote R."/>
            <person name="Lorca G."/>
            <person name="Altermann E."/>
            <person name="Barrangou R."/>
            <person name="Ganesan B."/>
            <person name="Xie Y."/>
            <person name="Rawsthorne H."/>
            <person name="Tamir D."/>
            <person name="Parker C."/>
            <person name="Breidt F."/>
            <person name="Broadbent J."/>
            <person name="Hutkins R."/>
            <person name="O'Sullivan D."/>
            <person name="Steele J."/>
            <person name="Unlu G."/>
            <person name="Saier M."/>
            <person name="Klaenhammer T."/>
            <person name="Richardson P."/>
            <person name="Kozyavkin S."/>
            <person name="Weimer B."/>
            <person name="Mills D."/>
        </authorList>
    </citation>
    <scope>NUCLEOTIDE SEQUENCE [LARGE SCALE GENOMIC DNA]</scope>
    <source>
        <strain evidence="3">ATCC 33323 / DSM 20243 / BCRC 14619 / CIP 102991 / JCM 1131 / KCTC 3163 / NCIMB 11718 / NCTC 13722 / AM63</strain>
    </source>
</reference>
<proteinExistence type="predicted"/>
<sequence>MKLLLVLGVSAMAVLAANAAIVNKPVPVPVKVRRK</sequence>
<evidence type="ECO:0000256" key="1">
    <source>
        <dbReference type="SAM" id="SignalP"/>
    </source>
</evidence>
<feature type="signal peptide" evidence="1">
    <location>
        <begin position="1"/>
        <end position="19"/>
    </location>
</feature>
<keyword evidence="1" id="KW-0732">Signal</keyword>
<accession>A0A805Z716</accession>
<protein>
    <submittedName>
        <fullName evidence="2">Uncharacterized protein</fullName>
    </submittedName>
</protein>
<feature type="chain" id="PRO_5032580471" evidence="1">
    <location>
        <begin position="20"/>
        <end position="35"/>
    </location>
</feature>
<evidence type="ECO:0000313" key="3">
    <source>
        <dbReference type="Proteomes" id="UP000000664"/>
    </source>
</evidence>
<dbReference type="Proteomes" id="UP000000664">
    <property type="component" value="Chromosome"/>
</dbReference>
<dbReference type="KEGG" id="lga:LGAS_0471"/>
<evidence type="ECO:0000313" key="2">
    <source>
        <dbReference type="EMBL" id="ABJ59869.1"/>
    </source>
</evidence>
<name>A0A805Z716_LACGA</name>
<gene>
    <name evidence="2" type="ordered locus">LGAS_0471</name>
</gene>